<dbReference type="InterPro" id="IPR021329">
    <property type="entry name" value="DUF2938"/>
</dbReference>
<dbReference type="EMBL" id="CP073346">
    <property type="protein sequence ID" value="UTW07229.1"/>
    <property type="molecule type" value="Genomic_DNA"/>
</dbReference>
<sequence length="170" mass="18350">MIGEIVLRVILVGIGATLVMDGWALARRRLFGIASLDYALVGRWLGHMRQGRFRHEAIARVPPVPGERLLGWTCHYLIGVLFAALMLTAVGPQWLCRPTPMPALTLGALSVAAPFLLLQPAFGMGLAASRMPGAWRLRRQSLLSHLLFGLGLYLAGWVGAQMAVSPLCGG</sequence>
<keyword evidence="1" id="KW-1133">Transmembrane helix</keyword>
<evidence type="ECO:0000313" key="2">
    <source>
        <dbReference type="EMBL" id="UTW07229.1"/>
    </source>
</evidence>
<feature type="transmembrane region" description="Helical" evidence="1">
    <location>
        <begin position="69"/>
        <end position="91"/>
    </location>
</feature>
<reference evidence="2" key="1">
    <citation type="submission" date="2021-04" db="EMBL/GenBank/DDBJ databases">
        <title>Oceanospirillales bacteria with DddD are important DMSP degraders in coastal seawater.</title>
        <authorList>
            <person name="Liu J."/>
        </authorList>
    </citation>
    <scope>NUCLEOTIDE SEQUENCE</scope>
    <source>
        <strain evidence="2">D13-4</strain>
    </source>
</reference>
<feature type="transmembrane region" description="Helical" evidence="1">
    <location>
        <begin position="6"/>
        <end position="26"/>
    </location>
</feature>
<feature type="transmembrane region" description="Helical" evidence="1">
    <location>
        <begin position="103"/>
        <end position="122"/>
    </location>
</feature>
<evidence type="ECO:0000313" key="3">
    <source>
        <dbReference type="Proteomes" id="UP001059672"/>
    </source>
</evidence>
<dbReference type="Pfam" id="PF11158">
    <property type="entry name" value="DUF2938"/>
    <property type="match status" value="1"/>
</dbReference>
<dbReference type="Proteomes" id="UP001059672">
    <property type="component" value="Chromosome"/>
</dbReference>
<proteinExistence type="predicted"/>
<organism evidence="2 3">
    <name type="scientific">Pseudomonas benzenivorans</name>
    <dbReference type="NCBI Taxonomy" id="556533"/>
    <lineage>
        <taxon>Bacteria</taxon>
        <taxon>Pseudomonadati</taxon>
        <taxon>Pseudomonadota</taxon>
        <taxon>Gammaproteobacteria</taxon>
        <taxon>Pseudomonadales</taxon>
        <taxon>Pseudomonadaceae</taxon>
        <taxon>Pseudomonas</taxon>
    </lineage>
</organism>
<evidence type="ECO:0000256" key="1">
    <source>
        <dbReference type="SAM" id="Phobius"/>
    </source>
</evidence>
<keyword evidence="1" id="KW-0472">Membrane</keyword>
<name>A0ABY5H5F2_9PSED</name>
<keyword evidence="1" id="KW-0812">Transmembrane</keyword>
<feature type="transmembrane region" description="Helical" evidence="1">
    <location>
        <begin position="142"/>
        <end position="164"/>
    </location>
</feature>
<accession>A0ABY5H5F2</accession>
<gene>
    <name evidence="2" type="ORF">KDW96_18990</name>
</gene>
<keyword evidence="3" id="KW-1185">Reference proteome</keyword>
<dbReference type="RefSeq" id="WP_255837794.1">
    <property type="nucleotide sequence ID" value="NZ_CP073346.1"/>
</dbReference>
<protein>
    <submittedName>
        <fullName evidence="2">DUF2938 domain-containing protein</fullName>
    </submittedName>
</protein>